<keyword evidence="1" id="KW-0472">Membrane</keyword>
<sequence length="512" mass="60238">MPIAEVADILLETAISLYPESLSLNPSDLPTCTQRRKRRPVCTRKVRILSCVLATLLIIYASYFALKLQSTQGETRKLATNKISEQDGFAGCLILKDDNDRLAEWIAYHWLVLPLKYLVVGVDPNGKTSPHEIVSLFNDTKYNLGMEIMLWNDVDYGHWVDEEMDDVHKHRDRQKRFLYKCQKYHKRKGRSWLAFIDPDEYITFNILSDDDRDPQRKDDAYMFEGMDEKMIDTGYRIETHKAREKMTKENILFQKTVFEYINEHKDETPWREESCYIMPRTQFSSIESPYDTLQDAGVSQYGLNPRDFSTLRYFKHGEKGTWNDNRFGKVILDLSRTEVKEIRYPMDNVHAPIRACPYPFRFYESGLLRVHHYLGSWEQYSFRSDVRRNRDKFDNFAYVNYGSDYQLQSWLKRFVEMVGVENSKELLKSAGVLDKNSKSLPPLKEQPDYGYIEVKPPQMNKVVKEESKEETPKEGEVFLDYYYENEKLVKVVDTKTGKEISLDDPSLNVNKK</sequence>
<evidence type="ECO:0008006" key="4">
    <source>
        <dbReference type="Google" id="ProtNLM"/>
    </source>
</evidence>
<keyword evidence="3" id="KW-1185">Reference proteome</keyword>
<gene>
    <name evidence="2" type="ORF">CTEN210_07526</name>
</gene>
<dbReference type="EMBL" id="BLLK01000045">
    <property type="protein sequence ID" value="GFH51050.1"/>
    <property type="molecule type" value="Genomic_DNA"/>
</dbReference>
<feature type="transmembrane region" description="Helical" evidence="1">
    <location>
        <begin position="46"/>
        <end position="66"/>
    </location>
</feature>
<reference evidence="2 3" key="1">
    <citation type="journal article" date="2021" name="Sci. Rep.">
        <title>The genome of the diatom Chaetoceros tenuissimus carries an ancient integrated fragment of an extant virus.</title>
        <authorList>
            <person name="Hongo Y."/>
            <person name="Kimura K."/>
            <person name="Takaki Y."/>
            <person name="Yoshida Y."/>
            <person name="Baba S."/>
            <person name="Kobayashi G."/>
            <person name="Nagasaki K."/>
            <person name="Hano T."/>
            <person name="Tomaru Y."/>
        </authorList>
    </citation>
    <scope>NUCLEOTIDE SEQUENCE [LARGE SCALE GENOMIC DNA]</scope>
    <source>
        <strain evidence="2 3">NIES-3715</strain>
    </source>
</reference>
<evidence type="ECO:0000256" key="1">
    <source>
        <dbReference type="SAM" id="Phobius"/>
    </source>
</evidence>
<evidence type="ECO:0000313" key="3">
    <source>
        <dbReference type="Proteomes" id="UP001054902"/>
    </source>
</evidence>
<dbReference type="Proteomes" id="UP001054902">
    <property type="component" value="Unassembled WGS sequence"/>
</dbReference>
<organism evidence="2 3">
    <name type="scientific">Chaetoceros tenuissimus</name>
    <dbReference type="NCBI Taxonomy" id="426638"/>
    <lineage>
        <taxon>Eukaryota</taxon>
        <taxon>Sar</taxon>
        <taxon>Stramenopiles</taxon>
        <taxon>Ochrophyta</taxon>
        <taxon>Bacillariophyta</taxon>
        <taxon>Coscinodiscophyceae</taxon>
        <taxon>Chaetocerotophycidae</taxon>
        <taxon>Chaetocerotales</taxon>
        <taxon>Chaetocerotaceae</taxon>
        <taxon>Chaetoceros</taxon>
    </lineage>
</organism>
<keyword evidence="1" id="KW-1133">Transmembrane helix</keyword>
<protein>
    <recommendedName>
        <fullName evidence="4">Glycosyltransferase family 92 protein</fullName>
    </recommendedName>
</protein>
<evidence type="ECO:0000313" key="2">
    <source>
        <dbReference type="EMBL" id="GFH51050.1"/>
    </source>
</evidence>
<proteinExistence type="predicted"/>
<dbReference type="AlphaFoldDB" id="A0AAD3H5E5"/>
<accession>A0AAD3H5E5</accession>
<name>A0AAD3H5E5_9STRA</name>
<comment type="caution">
    <text evidence="2">The sequence shown here is derived from an EMBL/GenBank/DDBJ whole genome shotgun (WGS) entry which is preliminary data.</text>
</comment>
<keyword evidence="1" id="KW-0812">Transmembrane</keyword>